<feature type="domain" description="EF-hand" evidence="3">
    <location>
        <begin position="84"/>
        <end position="119"/>
    </location>
</feature>
<protein>
    <recommendedName>
        <fullName evidence="3">EF-hand domain-containing protein</fullName>
    </recommendedName>
</protein>
<reference evidence="4 5" key="1">
    <citation type="journal article" date="2015" name="Genome Biol.">
        <title>Comparative genomics of Steinernema reveals deeply conserved gene regulatory networks.</title>
        <authorList>
            <person name="Dillman A.R."/>
            <person name="Macchietto M."/>
            <person name="Porter C.F."/>
            <person name="Rogers A."/>
            <person name="Williams B."/>
            <person name="Antoshechkin I."/>
            <person name="Lee M.M."/>
            <person name="Goodwin Z."/>
            <person name="Lu X."/>
            <person name="Lewis E.E."/>
            <person name="Goodrich-Blair H."/>
            <person name="Stock S.P."/>
            <person name="Adams B.J."/>
            <person name="Sternberg P.W."/>
            <person name="Mortazavi A."/>
        </authorList>
    </citation>
    <scope>NUCLEOTIDE SEQUENCE [LARGE SCALE GENOMIC DNA]</scope>
    <source>
        <strain evidence="4 5">ALL</strain>
    </source>
</reference>
<dbReference type="Pfam" id="PF13499">
    <property type="entry name" value="EF-hand_7"/>
    <property type="match status" value="1"/>
</dbReference>
<comment type="caution">
    <text evidence="4">The sequence shown here is derived from an EMBL/GenBank/DDBJ whole genome shotgun (WGS) entry which is preliminary data.</text>
</comment>
<dbReference type="InterPro" id="IPR018247">
    <property type="entry name" value="EF_Hand_1_Ca_BS"/>
</dbReference>
<reference evidence="4 5" key="2">
    <citation type="journal article" date="2019" name="G3 (Bethesda)">
        <title>Hybrid Assembly of the Genome of the Entomopathogenic Nematode Steinernema carpocapsae Identifies the X-Chromosome.</title>
        <authorList>
            <person name="Serra L."/>
            <person name="Macchietto M."/>
            <person name="Macias-Munoz A."/>
            <person name="McGill C.J."/>
            <person name="Rodriguez I.M."/>
            <person name="Rodriguez B."/>
            <person name="Murad R."/>
            <person name="Mortazavi A."/>
        </authorList>
    </citation>
    <scope>NUCLEOTIDE SEQUENCE [LARGE SCALE GENOMIC DNA]</scope>
    <source>
        <strain evidence="4 5">ALL</strain>
    </source>
</reference>
<keyword evidence="1" id="KW-0106">Calcium</keyword>
<name>A0A4U8UXB2_STECR</name>
<dbReference type="InterPro" id="IPR002048">
    <property type="entry name" value="EF_hand_dom"/>
</dbReference>
<dbReference type="Proteomes" id="UP000298663">
    <property type="component" value="Chromosome X"/>
</dbReference>
<sequence length="178" mass="20038">MAALYSFVFASVLVSSSVLLGEARNVYRHDARENQLRDTSSHLKHLRLITELAFNFLDTNGDHALTLSEMKFLAGQTFNGMLLRTEKDVEKLFGAMDTNDDSVVSENEIQMFDKWLHAVVNKTGAVENGGKISIARLKEFANKRNLPFYALLDANNDGYLSTNELNAVSRTQVRRGRH</sequence>
<evidence type="ECO:0000256" key="1">
    <source>
        <dbReference type="ARBA" id="ARBA00022837"/>
    </source>
</evidence>
<dbReference type="EMBL" id="AZBU02000001">
    <property type="protein sequence ID" value="TMS37479.1"/>
    <property type="molecule type" value="Genomic_DNA"/>
</dbReference>
<dbReference type="EMBL" id="CM016762">
    <property type="protein sequence ID" value="TMS37479.1"/>
    <property type="molecule type" value="Genomic_DNA"/>
</dbReference>
<evidence type="ECO:0000256" key="2">
    <source>
        <dbReference type="SAM" id="SignalP"/>
    </source>
</evidence>
<keyword evidence="2" id="KW-0732">Signal</keyword>
<dbReference type="PROSITE" id="PS00018">
    <property type="entry name" value="EF_HAND_1"/>
    <property type="match status" value="2"/>
</dbReference>
<evidence type="ECO:0000313" key="5">
    <source>
        <dbReference type="Proteomes" id="UP000298663"/>
    </source>
</evidence>
<organism evidence="4 5">
    <name type="scientific">Steinernema carpocapsae</name>
    <name type="common">Entomopathogenic nematode</name>
    <dbReference type="NCBI Taxonomy" id="34508"/>
    <lineage>
        <taxon>Eukaryota</taxon>
        <taxon>Metazoa</taxon>
        <taxon>Ecdysozoa</taxon>
        <taxon>Nematoda</taxon>
        <taxon>Chromadorea</taxon>
        <taxon>Rhabditida</taxon>
        <taxon>Tylenchina</taxon>
        <taxon>Panagrolaimomorpha</taxon>
        <taxon>Strongyloidoidea</taxon>
        <taxon>Steinernematidae</taxon>
        <taxon>Steinernema</taxon>
    </lineage>
</organism>
<gene>
    <name evidence="4" type="ORF">L596_004402</name>
</gene>
<keyword evidence="5" id="KW-1185">Reference proteome</keyword>
<dbReference type="AlphaFoldDB" id="A0A4U8UXB2"/>
<feature type="chain" id="PRO_5020748360" description="EF-hand domain-containing protein" evidence="2">
    <location>
        <begin position="24"/>
        <end position="178"/>
    </location>
</feature>
<evidence type="ECO:0000313" key="4">
    <source>
        <dbReference type="EMBL" id="TMS37479.1"/>
    </source>
</evidence>
<proteinExistence type="predicted"/>
<dbReference type="GO" id="GO:0005509">
    <property type="term" value="F:calcium ion binding"/>
    <property type="evidence" value="ECO:0007669"/>
    <property type="project" value="InterPro"/>
</dbReference>
<dbReference type="SUPFAM" id="SSF47473">
    <property type="entry name" value="EF-hand"/>
    <property type="match status" value="1"/>
</dbReference>
<dbReference type="Pfam" id="PF13202">
    <property type="entry name" value="EF-hand_5"/>
    <property type="match status" value="1"/>
</dbReference>
<dbReference type="OrthoDB" id="10414305at2759"/>
<dbReference type="PROSITE" id="PS50222">
    <property type="entry name" value="EF_HAND_2"/>
    <property type="match status" value="1"/>
</dbReference>
<feature type="signal peptide" evidence="2">
    <location>
        <begin position="1"/>
        <end position="23"/>
    </location>
</feature>
<accession>A0A4U8UXB2</accession>
<dbReference type="Gene3D" id="1.10.238.10">
    <property type="entry name" value="EF-hand"/>
    <property type="match status" value="1"/>
</dbReference>
<evidence type="ECO:0000259" key="3">
    <source>
        <dbReference type="PROSITE" id="PS50222"/>
    </source>
</evidence>
<dbReference type="InterPro" id="IPR011992">
    <property type="entry name" value="EF-hand-dom_pair"/>
</dbReference>